<evidence type="ECO:0000313" key="1">
    <source>
        <dbReference type="Proteomes" id="UP000887572"/>
    </source>
</evidence>
<accession>A0A914HCR5</accession>
<reference evidence="2" key="1">
    <citation type="submission" date="2022-11" db="UniProtKB">
        <authorList>
            <consortium name="WormBaseParasite"/>
        </authorList>
    </citation>
    <scope>IDENTIFICATION</scope>
</reference>
<dbReference type="WBParaSite" id="Gr19_v10_g15411.t2">
    <property type="protein sequence ID" value="Gr19_v10_g15411.t2"/>
    <property type="gene ID" value="Gr19_v10_g15411"/>
</dbReference>
<protein>
    <submittedName>
        <fullName evidence="2">STAS domain-containing protein</fullName>
    </submittedName>
</protein>
<proteinExistence type="predicted"/>
<organism evidence="1 2">
    <name type="scientific">Globodera rostochiensis</name>
    <name type="common">Golden nematode worm</name>
    <name type="synonym">Heterodera rostochiensis</name>
    <dbReference type="NCBI Taxonomy" id="31243"/>
    <lineage>
        <taxon>Eukaryota</taxon>
        <taxon>Metazoa</taxon>
        <taxon>Ecdysozoa</taxon>
        <taxon>Nematoda</taxon>
        <taxon>Chromadorea</taxon>
        <taxon>Rhabditida</taxon>
        <taxon>Tylenchina</taxon>
        <taxon>Tylenchomorpha</taxon>
        <taxon>Tylenchoidea</taxon>
        <taxon>Heteroderidae</taxon>
        <taxon>Heteroderinae</taxon>
        <taxon>Globodera</taxon>
    </lineage>
</organism>
<evidence type="ECO:0000313" key="2">
    <source>
        <dbReference type="WBParaSite" id="Gr19_v10_g15411.t2"/>
    </source>
</evidence>
<name>A0A914HCR5_GLORO</name>
<sequence>MSDNPSKVKKQMKEILTFCWTRISKQKNVERRLPIPQKPLPDKVIGFERLDISYIDRSAIEFLQNICRLFDSKGANLFIETAGNQKRSWQILAPDLASD</sequence>
<dbReference type="AlphaFoldDB" id="A0A914HCR5"/>
<dbReference type="Proteomes" id="UP000887572">
    <property type="component" value="Unplaced"/>
</dbReference>
<keyword evidence="1" id="KW-1185">Reference proteome</keyword>